<reference evidence="4 5" key="3">
    <citation type="submission" date="2025-04" db="UniProtKB">
        <authorList>
            <consortium name="RefSeq"/>
        </authorList>
    </citation>
    <scope>IDENTIFICATION</scope>
    <source>
        <tissue evidence="4 5">Leukocyte</tissue>
    </source>
</reference>
<dbReference type="EMBL" id="GFFW01004544">
    <property type="protein sequence ID" value="JAV40244.1"/>
    <property type="molecule type" value="Transcribed_RNA"/>
</dbReference>
<dbReference type="GO" id="GO:0000502">
    <property type="term" value="C:proteasome complex"/>
    <property type="evidence" value="ECO:0007669"/>
    <property type="project" value="UniProtKB-KW"/>
</dbReference>
<evidence type="ECO:0000313" key="3">
    <source>
        <dbReference type="Proteomes" id="UP001732720"/>
    </source>
</evidence>
<keyword evidence="3" id="KW-1185">Reference proteome</keyword>
<organism evidence="1">
    <name type="scientific">Castor canadensis</name>
    <name type="common">American beaver</name>
    <dbReference type="NCBI Taxonomy" id="51338"/>
    <lineage>
        <taxon>Eukaryota</taxon>
        <taxon>Metazoa</taxon>
        <taxon>Chordata</taxon>
        <taxon>Craniata</taxon>
        <taxon>Vertebrata</taxon>
        <taxon>Euteleostomi</taxon>
        <taxon>Mammalia</taxon>
        <taxon>Eutheria</taxon>
        <taxon>Euarchontoglires</taxon>
        <taxon>Glires</taxon>
        <taxon>Rodentia</taxon>
        <taxon>Castorimorpha</taxon>
        <taxon>Castoridae</taxon>
        <taxon>Castor</taxon>
    </lineage>
</organism>
<dbReference type="Pfam" id="PF10178">
    <property type="entry name" value="PAC3"/>
    <property type="match status" value="1"/>
</dbReference>
<protein>
    <submittedName>
        <fullName evidence="1 4">Proteasome assembly chaperone 3</fullName>
    </submittedName>
</protein>
<evidence type="ECO:0000313" key="5">
    <source>
        <dbReference type="RefSeq" id="XP_020036949.1"/>
    </source>
</evidence>
<dbReference type="GeneID" id="109697643"/>
<dbReference type="InterPro" id="IPR018788">
    <property type="entry name" value="Proteasome_assmbl_chp_3"/>
</dbReference>
<sequence>MENKPLVVSKQKAEVVRGVPTQVVCTAFSSHILVVVTQFGKMGTVVSLEPGRGGGDLSQPLLTTRVLLGPDEPLIHVFAKNLVAFVSQEAGNRAVLLALAVKDKSMEELKALKDVIRVCQVW</sequence>
<dbReference type="RefSeq" id="XP_020036949.1">
    <property type="nucleotide sequence ID" value="XM_020181360.1"/>
</dbReference>
<dbReference type="Gene3D" id="3.30.230.90">
    <property type="match status" value="1"/>
</dbReference>
<proteinExistence type="predicted"/>
<accession>A0A250Y9K7</accession>
<evidence type="ECO:0000313" key="4">
    <source>
        <dbReference type="RefSeq" id="XP_020036948.1"/>
    </source>
</evidence>
<evidence type="ECO:0000313" key="2">
    <source>
        <dbReference type="Ensembl" id="ENSCCNP00000021218.1"/>
    </source>
</evidence>
<dbReference type="Ensembl" id="ENSCCNT00000027320.1">
    <property type="protein sequence ID" value="ENSCCNP00000021218.1"/>
    <property type="gene ID" value="ENSCCNG00000021068.1"/>
</dbReference>
<dbReference type="CTD" id="84262"/>
<gene>
    <name evidence="1" type="primary">PSMG3</name>
    <name evidence="2 4 5" type="synonym">Psmg3</name>
</gene>
<dbReference type="Proteomes" id="UP001732720">
    <property type="component" value="Chromosome 6"/>
</dbReference>
<dbReference type="PANTHER" id="PTHR31051">
    <property type="entry name" value="PROTEASOME ASSEMBLY CHAPERONE 3"/>
    <property type="match status" value="1"/>
</dbReference>
<reference evidence="1" key="1">
    <citation type="journal article" date="2017" name="G3 (Bethesda)">
        <title>De Novo Genome and Transcriptome Assembly of the Canadian Beaver (Castor canadensis).</title>
        <authorList>
            <person name="Lok S."/>
            <person name="Paton T.A."/>
            <person name="Wang Z."/>
            <person name="Kaur G."/>
            <person name="Walker S."/>
            <person name="Yuen R.K."/>
            <person name="Sung W.W."/>
            <person name="Whitney J."/>
            <person name="Buchanan J.A."/>
            <person name="Trost B."/>
            <person name="Singh N."/>
            <person name="Apresto B."/>
            <person name="Chen N."/>
            <person name="Coole M."/>
            <person name="Dawson T.J."/>
            <person name="Ho K.Y."/>
            <person name="Hu Z."/>
            <person name="Pullenayegum S."/>
            <person name="Samler K."/>
            <person name="Shipstone A."/>
            <person name="Tsoi F."/>
            <person name="Wang T."/>
            <person name="Pereira S.L."/>
            <person name="Rostami P."/>
            <person name="Ryan C.A."/>
            <person name="Tong A.H."/>
            <person name="Ng K."/>
            <person name="Sundaravadanam Y."/>
            <person name="Simpson J.T."/>
            <person name="Lim B.K."/>
            <person name="Engstrom M.D."/>
            <person name="Dutton C.J."/>
            <person name="Kerr K.C."/>
            <person name="Franke M."/>
            <person name="Rapley W."/>
            <person name="Wintle R.F."/>
            <person name="Scherer S.W."/>
        </authorList>
    </citation>
    <scope>NUCLEOTIDE SEQUENCE</scope>
    <source>
        <strain evidence="1">Ward</strain>
        <tissue evidence="1">Leukocyte</tissue>
    </source>
</reference>
<dbReference type="GO" id="GO:0043248">
    <property type="term" value="P:proteasome assembly"/>
    <property type="evidence" value="ECO:0007669"/>
    <property type="project" value="InterPro"/>
</dbReference>
<dbReference type="KEGG" id="ccan:109697643"/>
<dbReference type="OrthoDB" id="5839at2759"/>
<name>A0A250Y9K7_CASCN</name>
<reference evidence="2" key="2">
    <citation type="submission" date="2023-09" db="UniProtKB">
        <authorList>
            <consortium name="Ensembl"/>
        </authorList>
    </citation>
    <scope>IDENTIFICATION</scope>
</reference>
<dbReference type="AlphaFoldDB" id="A0A250Y9K7"/>
<dbReference type="InterPro" id="IPR053720">
    <property type="entry name" value="Psm_Assembly_Chaperone"/>
</dbReference>
<keyword evidence="1 4" id="KW-0647">Proteasome</keyword>
<evidence type="ECO:0000313" key="1">
    <source>
        <dbReference type="EMBL" id="JAV40244.1"/>
    </source>
</evidence>
<dbReference type="RefSeq" id="XP_020036948.1">
    <property type="nucleotide sequence ID" value="XM_020181359.1"/>
</dbReference>
<dbReference type="PANTHER" id="PTHR31051:SF1">
    <property type="entry name" value="PROTEASOME ASSEMBLY CHAPERONE 3"/>
    <property type="match status" value="1"/>
</dbReference>